<comment type="caution">
    <text evidence="1">The sequence shown here is derived from an EMBL/GenBank/DDBJ whole genome shotgun (WGS) entry which is preliminary data.</text>
</comment>
<organism evidence="1 2">
    <name type="scientific">Polarella glacialis</name>
    <name type="common">Dinoflagellate</name>
    <dbReference type="NCBI Taxonomy" id="89957"/>
    <lineage>
        <taxon>Eukaryota</taxon>
        <taxon>Sar</taxon>
        <taxon>Alveolata</taxon>
        <taxon>Dinophyceae</taxon>
        <taxon>Suessiales</taxon>
        <taxon>Suessiaceae</taxon>
        <taxon>Polarella</taxon>
    </lineage>
</organism>
<protein>
    <submittedName>
        <fullName evidence="1">Uncharacterized protein</fullName>
    </submittedName>
</protein>
<gene>
    <name evidence="1" type="ORF">PGLA1383_LOCUS47178</name>
</gene>
<evidence type="ECO:0000313" key="2">
    <source>
        <dbReference type="Proteomes" id="UP000654075"/>
    </source>
</evidence>
<evidence type="ECO:0000313" key="1">
    <source>
        <dbReference type="EMBL" id="CAE8631034.1"/>
    </source>
</evidence>
<dbReference type="Proteomes" id="UP000654075">
    <property type="component" value="Unassembled WGS sequence"/>
</dbReference>
<accession>A0A813H024</accession>
<sequence length="124" mass="13519">MAAEKMPSISPARGSLAGSSLALALDELGGEGSLSSEARERVFRVFETCFSEELEALPHFWRLKIRGRLSSYNLGEHEGVIDVSQASVHAQVAAFHNVKRIRISGLLADGALEKKRQRKKETAG</sequence>
<keyword evidence="2" id="KW-1185">Reference proteome</keyword>
<reference evidence="1" key="1">
    <citation type="submission" date="2021-02" db="EMBL/GenBank/DDBJ databases">
        <authorList>
            <person name="Dougan E. K."/>
            <person name="Rhodes N."/>
            <person name="Thang M."/>
            <person name="Chan C."/>
        </authorList>
    </citation>
    <scope>NUCLEOTIDE SEQUENCE</scope>
</reference>
<dbReference type="AlphaFoldDB" id="A0A813H024"/>
<dbReference type="EMBL" id="CAJNNV010030010">
    <property type="protein sequence ID" value="CAE8631034.1"/>
    <property type="molecule type" value="Genomic_DNA"/>
</dbReference>
<dbReference type="OMA" id="AWSKEMS"/>
<name>A0A813H024_POLGL</name>
<proteinExistence type="predicted"/>